<feature type="compositionally biased region" description="Acidic residues" evidence="1">
    <location>
        <begin position="397"/>
        <end position="406"/>
    </location>
</feature>
<evidence type="ECO:0000313" key="2">
    <source>
        <dbReference type="EMBL" id="CEM21335.1"/>
    </source>
</evidence>
<feature type="region of interest" description="Disordered" evidence="1">
    <location>
        <begin position="383"/>
        <end position="421"/>
    </location>
</feature>
<name>A0A0G4G1F2_VITBC</name>
<feature type="compositionally biased region" description="Basic residues" evidence="1">
    <location>
        <begin position="383"/>
        <end position="393"/>
    </location>
</feature>
<feature type="compositionally biased region" description="Basic and acidic residues" evidence="1">
    <location>
        <begin position="407"/>
        <end position="421"/>
    </location>
</feature>
<reference evidence="2 3" key="1">
    <citation type="submission" date="2014-11" db="EMBL/GenBank/DDBJ databases">
        <authorList>
            <person name="Zhu J."/>
            <person name="Qi W."/>
            <person name="Song R."/>
        </authorList>
    </citation>
    <scope>NUCLEOTIDE SEQUENCE [LARGE SCALE GENOMIC DNA]</scope>
</reference>
<evidence type="ECO:0000256" key="1">
    <source>
        <dbReference type="SAM" id="MobiDB-lite"/>
    </source>
</evidence>
<dbReference type="InParanoid" id="A0A0G4G1F2"/>
<organism evidence="2 3">
    <name type="scientific">Vitrella brassicaformis (strain CCMP3155)</name>
    <dbReference type="NCBI Taxonomy" id="1169540"/>
    <lineage>
        <taxon>Eukaryota</taxon>
        <taxon>Sar</taxon>
        <taxon>Alveolata</taxon>
        <taxon>Colpodellida</taxon>
        <taxon>Vitrellaceae</taxon>
        <taxon>Vitrella</taxon>
    </lineage>
</organism>
<gene>
    <name evidence="2" type="ORF">Vbra_1804</name>
</gene>
<evidence type="ECO:0000313" key="3">
    <source>
        <dbReference type="Proteomes" id="UP000041254"/>
    </source>
</evidence>
<dbReference type="AlphaFoldDB" id="A0A0G4G1F2"/>
<dbReference type="VEuPathDB" id="CryptoDB:Vbra_1804"/>
<dbReference type="EMBL" id="CDMY01000541">
    <property type="protein sequence ID" value="CEM21335.1"/>
    <property type="molecule type" value="Genomic_DNA"/>
</dbReference>
<keyword evidence="3" id="KW-1185">Reference proteome</keyword>
<proteinExistence type="predicted"/>
<accession>A0A0G4G1F2</accession>
<protein>
    <submittedName>
        <fullName evidence="2">Uncharacterized protein</fullName>
    </submittedName>
</protein>
<dbReference type="Proteomes" id="UP000041254">
    <property type="component" value="Unassembled WGS sequence"/>
</dbReference>
<sequence>MLNQSVAFAALANAMDEIVNKLKSDNATVPVLVADIENSTISACTPRQLNDGSGRMIRPVHLLEILEDLSYGLFPGLLHDSPVPWKSLTKEKFAWACLGSLLTPNRENSQSFNAFMSLAKEVKARRKTAAKEGNHASMPKNDIAACIEIAGQQNVTAGFLQYLFSPPQQTNNTRGAKKMTASYNIAVAQKKDVTPPVVDIVWNDVSQLVAQNKPLPSIVQLLKTLPGWGLKVPSMMVQLFLYFLAYLKPSAEELGDVPEEAMIKPPAWVDRNLLKITGHLTGDFDNNAERVSRNMSETLKGPDARETYDRSTRNGTTKTWIRQNLCVKGLCESCPLGVSFMSFYRLNDGLSVTDLDNVHDLEEVCNPVTRICAKPVLHHKFANNKKGRKKKAKRGDEDEDENEDEDGQGKEKEEALRRRGT</sequence>